<proteinExistence type="predicted"/>
<dbReference type="RefSeq" id="WP_050355813.1">
    <property type="nucleotide sequence ID" value="NZ_LGSS01000011.1"/>
</dbReference>
<feature type="signal peptide" evidence="1">
    <location>
        <begin position="1"/>
        <end position="19"/>
    </location>
</feature>
<evidence type="ECO:0000313" key="2">
    <source>
        <dbReference type="EMBL" id="KNF07905.1"/>
    </source>
</evidence>
<evidence type="ECO:0000313" key="3">
    <source>
        <dbReference type="Proteomes" id="UP000037267"/>
    </source>
</evidence>
<sequence length="381" mass="42414">MKKVLLSIFLIFTMVFFSACGQKDQQTDKENDIQASKENEVPTISVSWGNELHTGIMHVPLKRVDDFKKKGTYFNPISNEQFELIKDDKKLALFNFIPTKGGSEVASLMSQKHLDAAFTSNTAILSAVDQGTPIKILSPIQTDGVALVFSPDKNFYGWEEVKKHIQGSNVPVKIGYHSPVSGPRIVLESVLKNEGLKVTEDPNNSKADVLLVDLKGSKNLLPSLSSKQVDAWVGPSHYPEAAEVEKLGKIVLNLKDFPPAGKWENFPCCVFAAREDILEKYPEVFEAMTELITENAKYTMEHKDDVSKIMAEIIGVPEEAIKASQIKYTTDPSEQWLSGIKVYVDALSNMGKLTGELKGKNFDEVKDKAFDFTYTNKANNK</sequence>
<organism evidence="2 3">
    <name type="scientific">Gottschalkia purinilytica</name>
    <name type="common">Clostridium purinilyticum</name>
    <dbReference type="NCBI Taxonomy" id="1503"/>
    <lineage>
        <taxon>Bacteria</taxon>
        <taxon>Bacillati</taxon>
        <taxon>Bacillota</taxon>
        <taxon>Tissierellia</taxon>
        <taxon>Tissierellales</taxon>
        <taxon>Gottschalkiaceae</taxon>
        <taxon>Gottschalkia</taxon>
    </lineage>
</organism>
<comment type="caution">
    <text evidence="2">The sequence shown here is derived from an EMBL/GenBank/DDBJ whole genome shotgun (WGS) entry which is preliminary data.</text>
</comment>
<dbReference type="Gene3D" id="3.40.190.10">
    <property type="entry name" value="Periplasmic binding protein-like II"/>
    <property type="match status" value="1"/>
</dbReference>
<protein>
    <submittedName>
        <fullName evidence="2">ABC-type nitrate/sulfonate/bicarbonate transport system, periplasmic component</fullName>
    </submittedName>
</protein>
<accession>A0A0L0W9B1</accession>
<dbReference type="Pfam" id="PF13379">
    <property type="entry name" value="NMT1_2"/>
    <property type="match status" value="1"/>
</dbReference>
<name>A0A0L0W9B1_GOTPU</name>
<gene>
    <name evidence="2" type="ORF">CLPU_11c00740</name>
</gene>
<dbReference type="PANTHER" id="PTHR30024">
    <property type="entry name" value="ALIPHATIC SULFONATES-BINDING PROTEIN-RELATED"/>
    <property type="match status" value="1"/>
</dbReference>
<dbReference type="PROSITE" id="PS51257">
    <property type="entry name" value="PROKAR_LIPOPROTEIN"/>
    <property type="match status" value="1"/>
</dbReference>
<reference evidence="3" key="1">
    <citation type="submission" date="2015-07" db="EMBL/GenBank/DDBJ databases">
        <title>Draft genome sequence of the purine-degrading Gottschalkia purinilyticum DSM 1384 (formerly Clostridium purinilyticum).</title>
        <authorList>
            <person name="Poehlein A."/>
            <person name="Schiel-Bengelsdorf B."/>
            <person name="Bengelsdorf F.R."/>
            <person name="Daniel R."/>
            <person name="Duerre P."/>
        </authorList>
    </citation>
    <scope>NUCLEOTIDE SEQUENCE [LARGE SCALE GENOMIC DNA]</scope>
    <source>
        <strain evidence="3">DSM 1384</strain>
    </source>
</reference>
<dbReference type="Proteomes" id="UP000037267">
    <property type="component" value="Unassembled WGS sequence"/>
</dbReference>
<dbReference type="EMBL" id="LGSS01000011">
    <property type="protein sequence ID" value="KNF07905.1"/>
    <property type="molecule type" value="Genomic_DNA"/>
</dbReference>
<keyword evidence="3" id="KW-1185">Reference proteome</keyword>
<evidence type="ECO:0000256" key="1">
    <source>
        <dbReference type="SAM" id="SignalP"/>
    </source>
</evidence>
<dbReference type="AlphaFoldDB" id="A0A0L0W9B1"/>
<keyword evidence="1" id="KW-0732">Signal</keyword>
<dbReference type="STRING" id="1503.CLPU_11c00740"/>
<dbReference type="OrthoDB" id="286202at2"/>
<dbReference type="SUPFAM" id="SSF53850">
    <property type="entry name" value="Periplasmic binding protein-like II"/>
    <property type="match status" value="1"/>
</dbReference>
<feature type="chain" id="PRO_5039395940" evidence="1">
    <location>
        <begin position="20"/>
        <end position="381"/>
    </location>
</feature>